<dbReference type="VEuPathDB" id="VectorBase:ASIC009973"/>
<dbReference type="AlphaFoldDB" id="A0A084VWE7"/>
<proteinExistence type="predicted"/>
<evidence type="ECO:0000313" key="2">
    <source>
        <dbReference type="EnsemblMetazoa" id="ASIC009973-PA"/>
    </source>
</evidence>
<protein>
    <submittedName>
        <fullName evidence="1 2">Uncharacterized protein</fullName>
    </submittedName>
</protein>
<evidence type="ECO:0000313" key="1">
    <source>
        <dbReference type="EMBL" id="KFB42291.1"/>
    </source>
</evidence>
<dbReference type="EMBL" id="KE525174">
    <property type="protein sequence ID" value="KFB42291.1"/>
    <property type="molecule type" value="Genomic_DNA"/>
</dbReference>
<dbReference type="Proteomes" id="UP000030765">
    <property type="component" value="Unassembled WGS sequence"/>
</dbReference>
<dbReference type="EMBL" id="ATLV01017583">
    <property type="status" value="NOT_ANNOTATED_CDS"/>
    <property type="molecule type" value="Genomic_DNA"/>
</dbReference>
<sequence length="191" mass="20440">MCAPATDQPRTTEKGTRVKQTLCGEWVGVATVLRKVVQVQASSEDDPSRLIWLPRGHLGTPGNRNRHGNRRLSVQIELSVALYIATNHDDVACRSPGPDCPDKSSPLSSSSGGLQIDSYVKVCWVTFYICIICTQREAKSGSASANVSMAEATTLELDPLSTSYPVPPPPAATISSAALTNVDSCVLFVPR</sequence>
<gene>
    <name evidence="1" type="ORF">ZHAS_00009973</name>
</gene>
<name>A0A084VWE7_ANOSI</name>
<organism evidence="1">
    <name type="scientific">Anopheles sinensis</name>
    <name type="common">Mosquito</name>
    <dbReference type="NCBI Taxonomy" id="74873"/>
    <lineage>
        <taxon>Eukaryota</taxon>
        <taxon>Metazoa</taxon>
        <taxon>Ecdysozoa</taxon>
        <taxon>Arthropoda</taxon>
        <taxon>Hexapoda</taxon>
        <taxon>Insecta</taxon>
        <taxon>Pterygota</taxon>
        <taxon>Neoptera</taxon>
        <taxon>Endopterygota</taxon>
        <taxon>Diptera</taxon>
        <taxon>Nematocera</taxon>
        <taxon>Culicoidea</taxon>
        <taxon>Culicidae</taxon>
        <taxon>Anophelinae</taxon>
        <taxon>Anopheles</taxon>
    </lineage>
</organism>
<evidence type="ECO:0000313" key="3">
    <source>
        <dbReference type="Proteomes" id="UP000030765"/>
    </source>
</evidence>
<reference evidence="2" key="2">
    <citation type="submission" date="2020-05" db="UniProtKB">
        <authorList>
            <consortium name="EnsemblMetazoa"/>
        </authorList>
    </citation>
    <scope>IDENTIFICATION</scope>
</reference>
<keyword evidence="3" id="KW-1185">Reference proteome</keyword>
<accession>A0A084VWE7</accession>
<reference evidence="1 3" key="1">
    <citation type="journal article" date="2014" name="BMC Genomics">
        <title>Genome sequence of Anopheles sinensis provides insight into genetics basis of mosquito competence for malaria parasites.</title>
        <authorList>
            <person name="Zhou D."/>
            <person name="Zhang D."/>
            <person name="Ding G."/>
            <person name="Shi L."/>
            <person name="Hou Q."/>
            <person name="Ye Y."/>
            <person name="Xu Y."/>
            <person name="Zhou H."/>
            <person name="Xiong C."/>
            <person name="Li S."/>
            <person name="Yu J."/>
            <person name="Hong S."/>
            <person name="Yu X."/>
            <person name="Zou P."/>
            <person name="Chen C."/>
            <person name="Chang X."/>
            <person name="Wang W."/>
            <person name="Lv Y."/>
            <person name="Sun Y."/>
            <person name="Ma L."/>
            <person name="Shen B."/>
            <person name="Zhu C."/>
        </authorList>
    </citation>
    <scope>NUCLEOTIDE SEQUENCE [LARGE SCALE GENOMIC DNA]</scope>
</reference>
<dbReference type="EnsemblMetazoa" id="ASIC009973-RA">
    <property type="protein sequence ID" value="ASIC009973-PA"/>
    <property type="gene ID" value="ASIC009973"/>
</dbReference>